<dbReference type="InterPro" id="IPR045330">
    <property type="entry name" value="TRM3/TARBP1"/>
</dbReference>
<dbReference type="PANTHER" id="PTHR12029">
    <property type="entry name" value="RNA METHYLTRANSFERASE"/>
    <property type="match status" value="1"/>
</dbReference>
<proteinExistence type="predicted"/>
<keyword evidence="2" id="KW-1185">Reference proteome</keyword>
<dbReference type="GO" id="GO:0030488">
    <property type="term" value="P:tRNA methylation"/>
    <property type="evidence" value="ECO:0007669"/>
    <property type="project" value="TreeGrafter"/>
</dbReference>
<evidence type="ECO:0000313" key="1">
    <source>
        <dbReference type="EMBL" id="RKO87183.1"/>
    </source>
</evidence>
<sequence>LFMMQGLAELSDEPSLPSSWRPLGPSEVASLNSLLEGERAVTIWCKLNARRLLRRFLLKCMIRFGDIRRLKYADVASSLATLFNEDGVSVDSSEFRNVKSWMVQLAPETTDSTIWLQNQARALVSAHLQTTSADSAASASHVVISTLFLLPNAATFVVAYDPLFDRLGRIRAPYASGPEGREVTVGLLERVIVMVSEAVGDRIGLSSIFPRISEVAEETLTYLEDRLLAPGTDPLDMPSVAAHVATLDALLVRCNSPILKAHLAPARASELFQRWHHRAVRALVDASVEAAPYTFPPQLGKYTALRVLTVALDAAKKWGLATALTGLDGVHLMDLLIARTVFRKIPGAGNEAKKWSDMQNLFISAKFDAVRAALEQPESTAVATSAVFAQCVDELESATYATAPVILALVAHLANLEWEKPVELIDRALAAALPILEENWTNSRYFSSLFSALVGLAFCRGLLTQPHLSGEGSSIKKMFAKILTWGDTRAGLVPQVSTACMSVWLDATYPPAPNPAATASLLAHIPELVELALFGPLWERDKDDHKVDGAIALKLMGGSLDAEEAAEVKGTAGWNFSLQDYTVRVQANDLLSRLDPAVPEHAAIGKAVLARLLDMHLAQRFVARFTGTLEHRKQLRLWSTVQLVLPFVPASAAALEFSRLLACIELETILSTRYLIEWALIRLVLAFPTTAEGLWKGLVVLHVGPLMEVGEQRAFFEKAFVSILPWITSNHFTIRLIAQSCVHKFWNMAKDQPHLASLPASLPALALPAEFLAANADCVRHREKVSTAYFLGGGFHPLEDVTLEFIFRGALTVSMGSSMPDERISSTAFEKVNPAPGRRVPLRRPGQKREEWIPDSVVLETAPAAADDVSDAKAPKDAVHDAPIQKKIVPWESMMETDIDLSREREDRAKKPRNPLIVVASLVNKAPNLGGLCR</sequence>
<dbReference type="PANTHER" id="PTHR12029:SF11">
    <property type="entry name" value="METHYLTRANSFERASE TARBP1-RELATED"/>
    <property type="match status" value="1"/>
</dbReference>
<reference evidence="2" key="1">
    <citation type="journal article" date="2018" name="Nat. Microbiol.">
        <title>Leveraging single-cell genomics to expand the fungal tree of life.</title>
        <authorList>
            <person name="Ahrendt S.R."/>
            <person name="Quandt C.A."/>
            <person name="Ciobanu D."/>
            <person name="Clum A."/>
            <person name="Salamov A."/>
            <person name="Andreopoulos B."/>
            <person name="Cheng J.F."/>
            <person name="Woyke T."/>
            <person name="Pelin A."/>
            <person name="Henrissat B."/>
            <person name="Reynolds N.K."/>
            <person name="Benny G.L."/>
            <person name="Smith M.E."/>
            <person name="James T.Y."/>
            <person name="Grigoriev I.V."/>
        </authorList>
    </citation>
    <scope>NUCLEOTIDE SEQUENCE [LARGE SCALE GENOMIC DNA]</scope>
</reference>
<accession>A0A4P9W715</accession>
<organism evidence="1 2">
    <name type="scientific">Blyttiomyces helicus</name>
    <dbReference type="NCBI Taxonomy" id="388810"/>
    <lineage>
        <taxon>Eukaryota</taxon>
        <taxon>Fungi</taxon>
        <taxon>Fungi incertae sedis</taxon>
        <taxon>Chytridiomycota</taxon>
        <taxon>Chytridiomycota incertae sedis</taxon>
        <taxon>Chytridiomycetes</taxon>
        <taxon>Chytridiomycetes incertae sedis</taxon>
        <taxon>Blyttiomyces</taxon>
    </lineage>
</organism>
<dbReference type="Proteomes" id="UP000269721">
    <property type="component" value="Unassembled WGS sequence"/>
</dbReference>
<evidence type="ECO:0000313" key="2">
    <source>
        <dbReference type="Proteomes" id="UP000269721"/>
    </source>
</evidence>
<dbReference type="OrthoDB" id="241340at2759"/>
<feature type="non-terminal residue" evidence="1">
    <location>
        <position position="1"/>
    </location>
</feature>
<name>A0A4P9W715_9FUNG</name>
<dbReference type="AlphaFoldDB" id="A0A4P9W715"/>
<dbReference type="EMBL" id="KZ997614">
    <property type="protein sequence ID" value="RKO87183.1"/>
    <property type="molecule type" value="Genomic_DNA"/>
</dbReference>
<protein>
    <submittedName>
        <fullName evidence="1">Uncharacterized protein</fullName>
    </submittedName>
</protein>
<dbReference type="GO" id="GO:0016423">
    <property type="term" value="F:tRNA (guanine) methyltransferase activity"/>
    <property type="evidence" value="ECO:0007669"/>
    <property type="project" value="TreeGrafter"/>
</dbReference>
<gene>
    <name evidence="1" type="ORF">BDK51DRAFT_28776</name>
</gene>